<name>A0AA86TPR6_9EUKA</name>
<sequence>MLIFEEYFKKRGLQLKWKSKSDMKYEPQTARFALTYRPFDIFWEINRGSVSEQGWGSAFEVMQYFLPQYQSSGKNMYVTPYTRLGQVFHEKSKNIYTSTVIMY</sequence>
<gene>
    <name evidence="2" type="ORF">HINF_LOCUS11019</name>
    <name evidence="1" type="ORF">HINF_LOCUS9902</name>
</gene>
<organism evidence="1">
    <name type="scientific">Hexamita inflata</name>
    <dbReference type="NCBI Taxonomy" id="28002"/>
    <lineage>
        <taxon>Eukaryota</taxon>
        <taxon>Metamonada</taxon>
        <taxon>Diplomonadida</taxon>
        <taxon>Hexamitidae</taxon>
        <taxon>Hexamitinae</taxon>
        <taxon>Hexamita</taxon>
    </lineage>
</organism>
<dbReference type="EMBL" id="CATOUU010000248">
    <property type="protein sequence ID" value="CAI9922257.1"/>
    <property type="molecule type" value="Genomic_DNA"/>
</dbReference>
<dbReference type="Proteomes" id="UP001642409">
    <property type="component" value="Unassembled WGS sequence"/>
</dbReference>
<keyword evidence="3" id="KW-1185">Reference proteome</keyword>
<evidence type="ECO:0000313" key="2">
    <source>
        <dbReference type="EMBL" id="CAL5989767.1"/>
    </source>
</evidence>
<comment type="caution">
    <text evidence="1">The sequence shown here is derived from an EMBL/GenBank/DDBJ whole genome shotgun (WGS) entry which is preliminary data.</text>
</comment>
<evidence type="ECO:0000313" key="3">
    <source>
        <dbReference type="Proteomes" id="UP001642409"/>
    </source>
</evidence>
<proteinExistence type="predicted"/>
<reference evidence="2 3" key="2">
    <citation type="submission" date="2024-07" db="EMBL/GenBank/DDBJ databases">
        <authorList>
            <person name="Akdeniz Z."/>
        </authorList>
    </citation>
    <scope>NUCLEOTIDE SEQUENCE [LARGE SCALE GENOMIC DNA]</scope>
</reference>
<evidence type="ECO:0000313" key="1">
    <source>
        <dbReference type="EMBL" id="CAI9922257.1"/>
    </source>
</evidence>
<accession>A0AA86TPR6</accession>
<dbReference type="EMBL" id="CAXDID020000024">
    <property type="protein sequence ID" value="CAL5989767.1"/>
    <property type="molecule type" value="Genomic_DNA"/>
</dbReference>
<reference evidence="1" key="1">
    <citation type="submission" date="2023-06" db="EMBL/GenBank/DDBJ databases">
        <authorList>
            <person name="Kurt Z."/>
        </authorList>
    </citation>
    <scope>NUCLEOTIDE SEQUENCE</scope>
</reference>
<protein>
    <submittedName>
        <fullName evidence="2">Hypothetical_protein</fullName>
    </submittedName>
</protein>
<dbReference type="AlphaFoldDB" id="A0AA86TPR6"/>